<sequence length="201" mass="22950">MPDIDWEKIVKFVSEIYMLKRNRHEGFRLAGVEHPDSLADHITIAAQLAYIIGELEGLDGKTCATMVIFHDNGEVRTTDQHKVAARYIDKDKAEHQALTDQMDFLPPAIRTKIIDLYDQCENHSSPEGIVAKDADWLEAALQAKIYSEQGYQNLETWVQNVSQSLKTKSAKKLLAQIKVMDNFTTVWWKGLNISREEVYGK</sequence>
<keyword evidence="7" id="KW-0378">Hydrolase</keyword>
<evidence type="ECO:0000256" key="4">
    <source>
        <dbReference type="ARBA" id="ARBA00011738"/>
    </source>
</evidence>
<dbReference type="AlphaFoldDB" id="A0A1G1XYK7"/>
<evidence type="ECO:0000256" key="2">
    <source>
        <dbReference type="ARBA" id="ARBA00001936"/>
    </source>
</evidence>
<dbReference type="InterPro" id="IPR006674">
    <property type="entry name" value="HD_domain"/>
</dbReference>
<organism evidence="9 10">
    <name type="scientific">Candidatus Buchananbacteria bacterium RIFCSPHIGHO2_01_FULL_44_11</name>
    <dbReference type="NCBI Taxonomy" id="1797535"/>
    <lineage>
        <taxon>Bacteria</taxon>
        <taxon>Candidatus Buchananiibacteriota</taxon>
    </lineage>
</organism>
<evidence type="ECO:0000256" key="7">
    <source>
        <dbReference type="ARBA" id="ARBA00022801"/>
    </source>
</evidence>
<dbReference type="PANTHER" id="PTHR11845:SF13">
    <property type="entry name" value="5'-DEOXYNUCLEOTIDASE HDDC2"/>
    <property type="match status" value="1"/>
</dbReference>
<feature type="domain" description="HD/PDEase" evidence="8">
    <location>
        <begin position="34"/>
        <end position="149"/>
    </location>
</feature>
<name>A0A1G1XYK7_9BACT</name>
<evidence type="ECO:0000313" key="10">
    <source>
        <dbReference type="Proteomes" id="UP000178240"/>
    </source>
</evidence>
<evidence type="ECO:0000256" key="6">
    <source>
        <dbReference type="ARBA" id="ARBA00022723"/>
    </source>
</evidence>
<gene>
    <name evidence="9" type="ORF">A2744_00775</name>
</gene>
<comment type="cofactor">
    <cofactor evidence="3">
        <name>Co(2+)</name>
        <dbReference type="ChEBI" id="CHEBI:48828"/>
    </cofactor>
</comment>
<evidence type="ECO:0000256" key="1">
    <source>
        <dbReference type="ARBA" id="ARBA00001638"/>
    </source>
</evidence>
<dbReference type="InterPro" id="IPR039356">
    <property type="entry name" value="YfbR/HDDC2"/>
</dbReference>
<dbReference type="STRING" id="1797535.A2744_00775"/>
<evidence type="ECO:0000256" key="5">
    <source>
        <dbReference type="ARBA" id="ARBA00012964"/>
    </source>
</evidence>
<dbReference type="SUPFAM" id="SSF109604">
    <property type="entry name" value="HD-domain/PDEase-like"/>
    <property type="match status" value="1"/>
</dbReference>
<dbReference type="SMART" id="SM00471">
    <property type="entry name" value="HDc"/>
    <property type="match status" value="1"/>
</dbReference>
<evidence type="ECO:0000259" key="8">
    <source>
        <dbReference type="SMART" id="SM00471"/>
    </source>
</evidence>
<evidence type="ECO:0000313" key="9">
    <source>
        <dbReference type="EMBL" id="OGY45165.1"/>
    </source>
</evidence>
<dbReference type="GO" id="GO:0002953">
    <property type="term" value="F:5'-deoxynucleotidase activity"/>
    <property type="evidence" value="ECO:0007669"/>
    <property type="project" value="UniProtKB-EC"/>
</dbReference>
<accession>A0A1G1XYK7</accession>
<protein>
    <recommendedName>
        <fullName evidence="5">5'-deoxynucleotidase</fullName>
        <ecNumber evidence="5">3.1.3.89</ecNumber>
    </recommendedName>
</protein>
<comment type="subunit">
    <text evidence="4">Homodimer.</text>
</comment>
<proteinExistence type="predicted"/>
<comment type="caution">
    <text evidence="9">The sequence shown here is derived from an EMBL/GenBank/DDBJ whole genome shotgun (WGS) entry which is preliminary data.</text>
</comment>
<dbReference type="GO" id="GO:0005737">
    <property type="term" value="C:cytoplasm"/>
    <property type="evidence" value="ECO:0007669"/>
    <property type="project" value="TreeGrafter"/>
</dbReference>
<dbReference type="Pfam" id="PF13023">
    <property type="entry name" value="HD_3"/>
    <property type="match status" value="1"/>
</dbReference>
<keyword evidence="6" id="KW-0479">Metal-binding</keyword>
<dbReference type="PANTHER" id="PTHR11845">
    <property type="entry name" value="5'-DEOXYNUCLEOTIDASE HDDC2"/>
    <property type="match status" value="1"/>
</dbReference>
<dbReference type="EMBL" id="MHIE01000027">
    <property type="protein sequence ID" value="OGY45165.1"/>
    <property type="molecule type" value="Genomic_DNA"/>
</dbReference>
<dbReference type="EC" id="3.1.3.89" evidence="5"/>
<dbReference type="GO" id="GO:0046872">
    <property type="term" value="F:metal ion binding"/>
    <property type="evidence" value="ECO:0007669"/>
    <property type="project" value="UniProtKB-KW"/>
</dbReference>
<comment type="cofactor">
    <cofactor evidence="2">
        <name>Mn(2+)</name>
        <dbReference type="ChEBI" id="CHEBI:29035"/>
    </cofactor>
</comment>
<reference evidence="9 10" key="1">
    <citation type="journal article" date="2016" name="Nat. Commun.">
        <title>Thousands of microbial genomes shed light on interconnected biogeochemical processes in an aquifer system.</title>
        <authorList>
            <person name="Anantharaman K."/>
            <person name="Brown C.T."/>
            <person name="Hug L.A."/>
            <person name="Sharon I."/>
            <person name="Castelle C.J."/>
            <person name="Probst A.J."/>
            <person name="Thomas B.C."/>
            <person name="Singh A."/>
            <person name="Wilkins M.J."/>
            <person name="Karaoz U."/>
            <person name="Brodie E.L."/>
            <person name="Williams K.H."/>
            <person name="Hubbard S.S."/>
            <person name="Banfield J.F."/>
        </authorList>
    </citation>
    <scope>NUCLEOTIDE SEQUENCE [LARGE SCALE GENOMIC DNA]</scope>
</reference>
<comment type="catalytic activity">
    <reaction evidence="1">
        <text>a 2'-deoxyribonucleoside 5'-phosphate + H2O = a 2'-deoxyribonucleoside + phosphate</text>
        <dbReference type="Rhea" id="RHEA:36167"/>
        <dbReference type="ChEBI" id="CHEBI:15377"/>
        <dbReference type="ChEBI" id="CHEBI:18274"/>
        <dbReference type="ChEBI" id="CHEBI:43474"/>
        <dbReference type="ChEBI" id="CHEBI:65317"/>
        <dbReference type="EC" id="3.1.3.89"/>
    </reaction>
</comment>
<dbReference type="Proteomes" id="UP000178240">
    <property type="component" value="Unassembled WGS sequence"/>
</dbReference>
<dbReference type="InterPro" id="IPR003607">
    <property type="entry name" value="HD/PDEase_dom"/>
</dbReference>
<dbReference type="Gene3D" id="1.10.3210.10">
    <property type="entry name" value="Hypothetical protein af1432"/>
    <property type="match status" value="1"/>
</dbReference>
<evidence type="ECO:0000256" key="3">
    <source>
        <dbReference type="ARBA" id="ARBA00001941"/>
    </source>
</evidence>